<evidence type="ECO:0000313" key="3">
    <source>
        <dbReference type="EMBL" id="TDS77535.1"/>
    </source>
</evidence>
<dbReference type="EMBL" id="SOAM01000002">
    <property type="protein sequence ID" value="TDS77535.1"/>
    <property type="molecule type" value="Genomic_DNA"/>
</dbReference>
<dbReference type="SMART" id="SM00271">
    <property type="entry name" value="DnaJ"/>
    <property type="match status" value="1"/>
</dbReference>
<organism evidence="3 4">
    <name type="scientific">Amnibacterium kyonggiense</name>
    <dbReference type="NCBI Taxonomy" id="595671"/>
    <lineage>
        <taxon>Bacteria</taxon>
        <taxon>Bacillati</taxon>
        <taxon>Actinomycetota</taxon>
        <taxon>Actinomycetes</taxon>
        <taxon>Micrococcales</taxon>
        <taxon>Microbacteriaceae</taxon>
        <taxon>Amnibacterium</taxon>
    </lineage>
</organism>
<proteinExistence type="predicted"/>
<reference evidence="3 4" key="1">
    <citation type="submission" date="2019-03" db="EMBL/GenBank/DDBJ databases">
        <title>Genomic Encyclopedia of Archaeal and Bacterial Type Strains, Phase II (KMG-II): from individual species to whole genera.</title>
        <authorList>
            <person name="Goeker M."/>
        </authorList>
    </citation>
    <scope>NUCLEOTIDE SEQUENCE [LARGE SCALE GENOMIC DNA]</scope>
    <source>
        <strain evidence="3 4">DSM 24782</strain>
    </source>
</reference>
<name>A0A4R7FM64_9MICO</name>
<evidence type="ECO:0000313" key="4">
    <source>
        <dbReference type="Proteomes" id="UP000295344"/>
    </source>
</evidence>
<dbReference type="InterPro" id="IPR036869">
    <property type="entry name" value="J_dom_sf"/>
</dbReference>
<dbReference type="AlphaFoldDB" id="A0A4R7FM64"/>
<accession>A0A4R7FM64</accession>
<keyword evidence="1" id="KW-0812">Transmembrane</keyword>
<feature type="domain" description="J" evidence="2">
    <location>
        <begin position="11"/>
        <end position="73"/>
    </location>
</feature>
<dbReference type="SUPFAM" id="SSF46565">
    <property type="entry name" value="Chaperone J-domain"/>
    <property type="match status" value="1"/>
</dbReference>
<dbReference type="Pfam" id="PF00226">
    <property type="entry name" value="DnaJ"/>
    <property type="match status" value="1"/>
</dbReference>
<evidence type="ECO:0000259" key="2">
    <source>
        <dbReference type="PROSITE" id="PS50076"/>
    </source>
</evidence>
<evidence type="ECO:0000256" key="1">
    <source>
        <dbReference type="SAM" id="Phobius"/>
    </source>
</evidence>
<dbReference type="PROSITE" id="PS50076">
    <property type="entry name" value="DNAJ_2"/>
    <property type="match status" value="1"/>
</dbReference>
<protein>
    <submittedName>
        <fullName evidence="3">DnaJ-like protein</fullName>
    </submittedName>
</protein>
<comment type="caution">
    <text evidence="3">The sequence shown here is derived from an EMBL/GenBank/DDBJ whole genome shotgun (WGS) entry which is preliminary data.</text>
</comment>
<dbReference type="InterPro" id="IPR001623">
    <property type="entry name" value="DnaJ_domain"/>
</dbReference>
<dbReference type="CDD" id="cd06257">
    <property type="entry name" value="DnaJ"/>
    <property type="match status" value="1"/>
</dbReference>
<feature type="transmembrane region" description="Helical" evidence="1">
    <location>
        <begin position="102"/>
        <end position="123"/>
    </location>
</feature>
<gene>
    <name evidence="3" type="ORF">CLV52_2487</name>
</gene>
<sequence length="136" mass="14086">MPAAAPMSRDDAAALLGVPADADPAAVQHAYLRAARRTHPDLLTDADETERRAAADAFDALTRARDLLVESAPVDPLQRATWAVRPDAPPPRAPQRGLGGPLVVLALLGFLLMGIVVAEHALLGQGVPAPAVSANP</sequence>
<keyword evidence="4" id="KW-1185">Reference proteome</keyword>
<keyword evidence="1" id="KW-0472">Membrane</keyword>
<dbReference type="Gene3D" id="1.10.287.110">
    <property type="entry name" value="DnaJ domain"/>
    <property type="match status" value="1"/>
</dbReference>
<keyword evidence="1" id="KW-1133">Transmembrane helix</keyword>
<dbReference type="Proteomes" id="UP000295344">
    <property type="component" value="Unassembled WGS sequence"/>
</dbReference>